<feature type="binding site" evidence="3">
    <location>
        <position position="289"/>
    </location>
    <ligand>
        <name>Mg(2+)</name>
        <dbReference type="ChEBI" id="CHEBI:18420"/>
        <label>1</label>
    </ligand>
</feature>
<organism evidence="5 6">
    <name type="scientific">Galactobacter caseinivorans</name>
    <dbReference type="NCBI Taxonomy" id="2676123"/>
    <lineage>
        <taxon>Bacteria</taxon>
        <taxon>Bacillati</taxon>
        <taxon>Actinomycetota</taxon>
        <taxon>Actinomycetes</taxon>
        <taxon>Micrococcales</taxon>
        <taxon>Micrococcaceae</taxon>
        <taxon>Galactobacter</taxon>
    </lineage>
</organism>
<comment type="cofactor">
    <cofactor evidence="3">
        <name>Mg(2+)</name>
        <dbReference type="ChEBI" id="CHEBI:18420"/>
    </cofactor>
    <text evidence="3">Binds 2 magnesium ions per subunit.</text>
</comment>
<keyword evidence="3" id="KW-0479">Metal-binding</keyword>
<feature type="binding site" evidence="3">
    <location>
        <position position="84"/>
    </location>
    <ligand>
        <name>Mg(2+)</name>
        <dbReference type="ChEBI" id="CHEBI:18420"/>
        <label>1</label>
    </ligand>
</feature>
<evidence type="ECO:0000256" key="2">
    <source>
        <dbReference type="ARBA" id="ARBA00022801"/>
    </source>
</evidence>
<comment type="similarity">
    <text evidence="1">Belongs to the ADP-ribosylglycohydrolase family.</text>
</comment>
<proteinExistence type="inferred from homology"/>
<dbReference type="InterPro" id="IPR050792">
    <property type="entry name" value="ADP-ribosylglycohydrolase"/>
</dbReference>
<name>A0A496PHG5_9MICC</name>
<gene>
    <name evidence="5" type="ORF">DWQ67_10710</name>
</gene>
<feature type="binding site" evidence="3">
    <location>
        <position position="290"/>
    </location>
    <ligand>
        <name>Mg(2+)</name>
        <dbReference type="ChEBI" id="CHEBI:18420"/>
        <label>1</label>
    </ligand>
</feature>
<dbReference type="PANTHER" id="PTHR16222">
    <property type="entry name" value="ADP-RIBOSYLGLYCOHYDROLASE"/>
    <property type="match status" value="1"/>
</dbReference>
<dbReference type="Gene3D" id="1.10.4080.10">
    <property type="entry name" value="ADP-ribosylation/Crystallin J1"/>
    <property type="match status" value="1"/>
</dbReference>
<dbReference type="SUPFAM" id="SSF101478">
    <property type="entry name" value="ADP-ribosylglycohydrolase"/>
    <property type="match status" value="1"/>
</dbReference>
<evidence type="ECO:0000256" key="4">
    <source>
        <dbReference type="SAM" id="MobiDB-lite"/>
    </source>
</evidence>
<keyword evidence="6" id="KW-1185">Reference proteome</keyword>
<dbReference type="AlphaFoldDB" id="A0A496PHG5"/>
<keyword evidence="2 5" id="KW-0378">Hydrolase</keyword>
<feature type="binding site" evidence="3">
    <location>
        <position position="83"/>
    </location>
    <ligand>
        <name>Mg(2+)</name>
        <dbReference type="ChEBI" id="CHEBI:18420"/>
        <label>1</label>
    </ligand>
</feature>
<feature type="compositionally biased region" description="Pro residues" evidence="4">
    <location>
        <begin position="1"/>
        <end position="11"/>
    </location>
</feature>
<evidence type="ECO:0000313" key="5">
    <source>
        <dbReference type="EMBL" id="RKW69927.1"/>
    </source>
</evidence>
<dbReference type="GO" id="GO:0046872">
    <property type="term" value="F:metal ion binding"/>
    <property type="evidence" value="ECO:0007669"/>
    <property type="project" value="UniProtKB-KW"/>
</dbReference>
<dbReference type="EMBL" id="QQXL01000006">
    <property type="protein sequence ID" value="RKW69927.1"/>
    <property type="molecule type" value="Genomic_DNA"/>
</dbReference>
<evidence type="ECO:0000256" key="3">
    <source>
        <dbReference type="PIRSR" id="PIRSR605502-1"/>
    </source>
</evidence>
<dbReference type="RefSeq" id="WP_121485598.1">
    <property type="nucleotide sequence ID" value="NZ_QQXL01000006.1"/>
</dbReference>
<dbReference type="Proteomes" id="UP000273119">
    <property type="component" value="Unassembled WGS sequence"/>
</dbReference>
<accession>A0A496PHG5</accession>
<comment type="caution">
    <text evidence="5">The sequence shown here is derived from an EMBL/GenBank/DDBJ whole genome shotgun (WGS) entry which is preliminary data.</text>
</comment>
<keyword evidence="3" id="KW-0460">Magnesium</keyword>
<evidence type="ECO:0000313" key="6">
    <source>
        <dbReference type="Proteomes" id="UP000273119"/>
    </source>
</evidence>
<dbReference type="GO" id="GO:0016787">
    <property type="term" value="F:hydrolase activity"/>
    <property type="evidence" value="ECO:0007669"/>
    <property type="project" value="UniProtKB-KW"/>
</dbReference>
<dbReference type="InterPro" id="IPR005502">
    <property type="entry name" value="Ribosyl_crysJ1"/>
</dbReference>
<dbReference type="InterPro" id="IPR036705">
    <property type="entry name" value="Ribosyl_crysJ1_sf"/>
</dbReference>
<sequence length="338" mass="34967">MHQPNPNPSAVPHPTASGSAPSPVPSPDLSPAQLDRARGALLATAAGDALGAGYEFGPPLDEGEAVFMKGGGAFDWESGEWTDDTSMLVPMARELAAGHRLEDEATLDAIVTAWIGWARTAPDVGAQTRGVLTDAHTPTARGARAAAIRLHERTGRSAGNGSLMRTAPVALGYLGAGREAELAAAALSVSALTHADESAGEACAIWCLAIRHAVLTGELNLRGQLRWLADDRAAFWAQILDVAQVRQPRDFERNGWVVEALQGAWSAITHGAGLVDTLERAVRGGLDTDTVAAIAGGLAGAVHGASALPAEWIAVLHGWPGLDAAGLGELAERAVRAR</sequence>
<reference evidence="5 6" key="1">
    <citation type="submission" date="2018-07" db="EMBL/GenBank/DDBJ databases">
        <title>Arthrobacter sp. nov., isolated from raw cow's milk with high bacterial count.</title>
        <authorList>
            <person name="Hahne J."/>
            <person name="Isele D."/>
            <person name="Lipski A."/>
        </authorList>
    </citation>
    <scope>NUCLEOTIDE SEQUENCE [LARGE SCALE GENOMIC DNA]</scope>
    <source>
        <strain evidence="5 6">JZ R-183</strain>
    </source>
</reference>
<dbReference type="PANTHER" id="PTHR16222:SF24">
    <property type="entry name" value="ADP-RIBOSYLHYDROLASE ARH3"/>
    <property type="match status" value="1"/>
</dbReference>
<feature type="region of interest" description="Disordered" evidence="4">
    <location>
        <begin position="1"/>
        <end position="33"/>
    </location>
</feature>
<feature type="binding site" evidence="3">
    <location>
        <position position="82"/>
    </location>
    <ligand>
        <name>Mg(2+)</name>
        <dbReference type="ChEBI" id="CHEBI:18420"/>
        <label>1</label>
    </ligand>
</feature>
<dbReference type="Pfam" id="PF03747">
    <property type="entry name" value="ADP_ribosyl_GH"/>
    <property type="match status" value="1"/>
</dbReference>
<evidence type="ECO:0000256" key="1">
    <source>
        <dbReference type="ARBA" id="ARBA00010702"/>
    </source>
</evidence>
<feature type="binding site" evidence="3">
    <location>
        <position position="287"/>
    </location>
    <ligand>
        <name>Mg(2+)</name>
        <dbReference type="ChEBI" id="CHEBI:18420"/>
        <label>1</label>
    </ligand>
</feature>
<protein>
    <submittedName>
        <fullName evidence="5">ADP-ribosylglycohydrolase family protein</fullName>
    </submittedName>
</protein>